<feature type="domain" description="Helicase ATP-binding" evidence="5">
    <location>
        <begin position="1"/>
        <end position="101"/>
    </location>
</feature>
<feature type="non-terminal residue" evidence="6">
    <location>
        <position position="1"/>
    </location>
</feature>
<evidence type="ECO:0000259" key="5">
    <source>
        <dbReference type="PROSITE" id="PS51192"/>
    </source>
</evidence>
<keyword evidence="7" id="KW-1185">Reference proteome</keyword>
<dbReference type="EMBL" id="KZ355057">
    <property type="protein sequence ID" value="PIO60645.1"/>
    <property type="molecule type" value="Genomic_DNA"/>
</dbReference>
<keyword evidence="4" id="KW-0067">ATP-binding</keyword>
<sequence length="161" mass="17683">LLVGGTPVHLDVQALKRGAHIVVGTTGRICQMAQSGALNMKSIDLFVLDEADKLMEDCFQKDINYLFSALPPSRQVAVFSATYPRDLDKLLAKFMRDASLVRLNSGGYGAAITILADSREVGRFKAMTWRGGLNVRVLDLTKIPPDLTTNQSFFTSCYPLN</sequence>
<dbReference type="OrthoDB" id="5865876at2759"/>
<dbReference type="InterPro" id="IPR011545">
    <property type="entry name" value="DEAD/DEAH_box_helicase_dom"/>
</dbReference>
<dbReference type="GO" id="GO:0003724">
    <property type="term" value="F:RNA helicase activity"/>
    <property type="evidence" value="ECO:0007669"/>
    <property type="project" value="TreeGrafter"/>
</dbReference>
<proteinExistence type="predicted"/>
<evidence type="ECO:0000256" key="1">
    <source>
        <dbReference type="ARBA" id="ARBA00022741"/>
    </source>
</evidence>
<protein>
    <recommendedName>
        <fullName evidence="5">Helicase ATP-binding domain-containing protein</fullName>
    </recommendedName>
</protein>
<name>A0A2G9TRT4_TELCI</name>
<keyword evidence="3" id="KW-0347">Helicase</keyword>
<evidence type="ECO:0000313" key="7">
    <source>
        <dbReference type="Proteomes" id="UP000230423"/>
    </source>
</evidence>
<accession>A0A2G9TRT4</accession>
<evidence type="ECO:0000256" key="3">
    <source>
        <dbReference type="ARBA" id="ARBA00022806"/>
    </source>
</evidence>
<dbReference type="Gene3D" id="3.40.50.300">
    <property type="entry name" value="P-loop containing nucleotide triphosphate hydrolases"/>
    <property type="match status" value="1"/>
</dbReference>
<dbReference type="PANTHER" id="PTHR47959">
    <property type="entry name" value="ATP-DEPENDENT RNA HELICASE RHLE-RELATED"/>
    <property type="match status" value="1"/>
</dbReference>
<reference evidence="6 7" key="1">
    <citation type="submission" date="2015-09" db="EMBL/GenBank/DDBJ databases">
        <title>Draft genome of the parasitic nematode Teladorsagia circumcincta isolate WARC Sus (inbred).</title>
        <authorList>
            <person name="Mitreva M."/>
        </authorList>
    </citation>
    <scope>NUCLEOTIDE SEQUENCE [LARGE SCALE GENOMIC DNA]</scope>
    <source>
        <strain evidence="6 7">S</strain>
    </source>
</reference>
<dbReference type="GO" id="GO:0016787">
    <property type="term" value="F:hydrolase activity"/>
    <property type="evidence" value="ECO:0007669"/>
    <property type="project" value="UniProtKB-KW"/>
</dbReference>
<dbReference type="Proteomes" id="UP000230423">
    <property type="component" value="Unassembled WGS sequence"/>
</dbReference>
<dbReference type="PANTHER" id="PTHR47959:SF1">
    <property type="entry name" value="ATP-DEPENDENT RNA HELICASE DBPA"/>
    <property type="match status" value="1"/>
</dbReference>
<dbReference type="GO" id="GO:0005829">
    <property type="term" value="C:cytosol"/>
    <property type="evidence" value="ECO:0007669"/>
    <property type="project" value="TreeGrafter"/>
</dbReference>
<dbReference type="InterPro" id="IPR027417">
    <property type="entry name" value="P-loop_NTPase"/>
</dbReference>
<gene>
    <name evidence="6" type="ORF">TELCIR_17854</name>
</gene>
<keyword evidence="2" id="KW-0378">Hydrolase</keyword>
<evidence type="ECO:0000313" key="6">
    <source>
        <dbReference type="EMBL" id="PIO60645.1"/>
    </source>
</evidence>
<dbReference type="Pfam" id="PF00270">
    <property type="entry name" value="DEAD"/>
    <property type="match status" value="1"/>
</dbReference>
<organism evidence="6 7">
    <name type="scientific">Teladorsagia circumcincta</name>
    <name type="common">Brown stomach worm</name>
    <name type="synonym">Ostertagia circumcincta</name>
    <dbReference type="NCBI Taxonomy" id="45464"/>
    <lineage>
        <taxon>Eukaryota</taxon>
        <taxon>Metazoa</taxon>
        <taxon>Ecdysozoa</taxon>
        <taxon>Nematoda</taxon>
        <taxon>Chromadorea</taxon>
        <taxon>Rhabditida</taxon>
        <taxon>Rhabditina</taxon>
        <taxon>Rhabditomorpha</taxon>
        <taxon>Strongyloidea</taxon>
        <taxon>Trichostrongylidae</taxon>
        <taxon>Teladorsagia</taxon>
    </lineage>
</organism>
<dbReference type="GO" id="GO:0003676">
    <property type="term" value="F:nucleic acid binding"/>
    <property type="evidence" value="ECO:0007669"/>
    <property type="project" value="InterPro"/>
</dbReference>
<evidence type="ECO:0000256" key="2">
    <source>
        <dbReference type="ARBA" id="ARBA00022801"/>
    </source>
</evidence>
<dbReference type="SUPFAM" id="SSF52540">
    <property type="entry name" value="P-loop containing nucleoside triphosphate hydrolases"/>
    <property type="match status" value="1"/>
</dbReference>
<dbReference type="InterPro" id="IPR050079">
    <property type="entry name" value="DEAD_box_RNA_helicase"/>
</dbReference>
<feature type="non-terminal residue" evidence="6">
    <location>
        <position position="161"/>
    </location>
</feature>
<dbReference type="InterPro" id="IPR000629">
    <property type="entry name" value="RNA-helicase_DEAD-box_CS"/>
</dbReference>
<dbReference type="GO" id="GO:0005524">
    <property type="term" value="F:ATP binding"/>
    <property type="evidence" value="ECO:0007669"/>
    <property type="project" value="UniProtKB-KW"/>
</dbReference>
<dbReference type="PROSITE" id="PS51192">
    <property type="entry name" value="HELICASE_ATP_BIND_1"/>
    <property type="match status" value="1"/>
</dbReference>
<dbReference type="PROSITE" id="PS00039">
    <property type="entry name" value="DEAD_ATP_HELICASE"/>
    <property type="match status" value="1"/>
</dbReference>
<keyword evidence="1" id="KW-0547">Nucleotide-binding</keyword>
<evidence type="ECO:0000256" key="4">
    <source>
        <dbReference type="ARBA" id="ARBA00022840"/>
    </source>
</evidence>
<dbReference type="InterPro" id="IPR014001">
    <property type="entry name" value="Helicase_ATP-bd"/>
</dbReference>
<dbReference type="AlphaFoldDB" id="A0A2G9TRT4"/>